<sequence>MKDDVIQYTKTCLIYQHDKVKKAKVARLLDPLSFPTRPWESVSMDFITHLPKVGDFEAILVIIDRFSKYATFVPITKQCSTELITQLFFKHVVKL</sequence>
<dbReference type="InterPro" id="IPR036397">
    <property type="entry name" value="RNaseH_sf"/>
</dbReference>
<dbReference type="InterPro" id="IPR012337">
    <property type="entry name" value="RNaseH-like_sf"/>
</dbReference>
<accession>A0A5D3CBF8</accession>
<evidence type="ECO:0000259" key="1">
    <source>
        <dbReference type="PROSITE" id="PS50994"/>
    </source>
</evidence>
<proteinExistence type="predicted"/>
<dbReference type="SUPFAM" id="SSF53098">
    <property type="entry name" value="Ribonuclease H-like"/>
    <property type="match status" value="1"/>
</dbReference>
<comment type="caution">
    <text evidence="3">The sequence shown here is derived from an EMBL/GenBank/DDBJ whole genome shotgun (WGS) entry which is preliminary data.</text>
</comment>
<dbReference type="GO" id="GO:0015074">
    <property type="term" value="P:DNA integration"/>
    <property type="evidence" value="ECO:0007669"/>
    <property type="project" value="InterPro"/>
</dbReference>
<name>A0A5D3CBF8_CUCMM</name>
<keyword evidence="3" id="KW-0548">Nucleotidyltransferase</keyword>
<dbReference type="PANTHER" id="PTHR45835:SF99">
    <property type="entry name" value="CHROMO DOMAIN-CONTAINING PROTEIN-RELATED"/>
    <property type="match status" value="1"/>
</dbReference>
<keyword evidence="3" id="KW-0695">RNA-directed DNA polymerase</keyword>
<dbReference type="OrthoDB" id="1938712at2759"/>
<evidence type="ECO:0000313" key="5">
    <source>
        <dbReference type="Proteomes" id="UP000321947"/>
    </source>
</evidence>
<reference evidence="4 5" key="1">
    <citation type="submission" date="2019-08" db="EMBL/GenBank/DDBJ databases">
        <title>Draft genome sequences of two oriental melons (Cucumis melo L. var makuwa).</title>
        <authorList>
            <person name="Kwon S.-Y."/>
        </authorList>
    </citation>
    <scope>NUCLEOTIDE SEQUENCE [LARGE SCALE GENOMIC DNA]</scope>
    <source>
        <strain evidence="5">cv. Chang Bougi</strain>
        <strain evidence="4">cv. SW 3</strain>
        <tissue evidence="3">Leaf</tissue>
    </source>
</reference>
<dbReference type="AlphaFoldDB" id="A0A5D3CBF8"/>
<gene>
    <name evidence="3" type="ORF">E5676_scaffold249G00060</name>
    <name evidence="2" type="ORF">E6C27_scaffold277G002360</name>
</gene>
<dbReference type="EMBL" id="SSTE01018921">
    <property type="protein sequence ID" value="KAA0037591.1"/>
    <property type="molecule type" value="Genomic_DNA"/>
</dbReference>
<dbReference type="InterPro" id="IPR001584">
    <property type="entry name" value="Integrase_cat-core"/>
</dbReference>
<dbReference type="Proteomes" id="UP000321947">
    <property type="component" value="Unassembled WGS sequence"/>
</dbReference>
<dbReference type="EMBL" id="SSTD01011970">
    <property type="protein sequence ID" value="TYK09327.1"/>
    <property type="molecule type" value="Genomic_DNA"/>
</dbReference>
<protein>
    <submittedName>
        <fullName evidence="3">Reverse transcriptase</fullName>
    </submittedName>
</protein>
<keyword evidence="3" id="KW-0808">Transferase</keyword>
<dbReference type="STRING" id="1194695.A0A5D3CBF8"/>
<dbReference type="GO" id="GO:0003676">
    <property type="term" value="F:nucleic acid binding"/>
    <property type="evidence" value="ECO:0007669"/>
    <property type="project" value="InterPro"/>
</dbReference>
<evidence type="ECO:0000313" key="3">
    <source>
        <dbReference type="EMBL" id="TYK09327.1"/>
    </source>
</evidence>
<dbReference type="GO" id="GO:0003964">
    <property type="term" value="F:RNA-directed DNA polymerase activity"/>
    <property type="evidence" value="ECO:0007669"/>
    <property type="project" value="UniProtKB-KW"/>
</dbReference>
<dbReference type="PANTHER" id="PTHR45835">
    <property type="entry name" value="YALI0A06105P"/>
    <property type="match status" value="1"/>
</dbReference>
<dbReference type="PROSITE" id="PS50994">
    <property type="entry name" value="INTEGRASE"/>
    <property type="match status" value="1"/>
</dbReference>
<dbReference type="Gene3D" id="3.30.420.10">
    <property type="entry name" value="Ribonuclease H-like superfamily/Ribonuclease H"/>
    <property type="match status" value="1"/>
</dbReference>
<organism evidence="3 5">
    <name type="scientific">Cucumis melo var. makuwa</name>
    <name type="common">Oriental melon</name>
    <dbReference type="NCBI Taxonomy" id="1194695"/>
    <lineage>
        <taxon>Eukaryota</taxon>
        <taxon>Viridiplantae</taxon>
        <taxon>Streptophyta</taxon>
        <taxon>Embryophyta</taxon>
        <taxon>Tracheophyta</taxon>
        <taxon>Spermatophyta</taxon>
        <taxon>Magnoliopsida</taxon>
        <taxon>eudicotyledons</taxon>
        <taxon>Gunneridae</taxon>
        <taxon>Pentapetalae</taxon>
        <taxon>rosids</taxon>
        <taxon>fabids</taxon>
        <taxon>Cucurbitales</taxon>
        <taxon>Cucurbitaceae</taxon>
        <taxon>Benincaseae</taxon>
        <taxon>Cucumis</taxon>
    </lineage>
</organism>
<dbReference type="Proteomes" id="UP000321393">
    <property type="component" value="Unassembled WGS sequence"/>
</dbReference>
<evidence type="ECO:0000313" key="2">
    <source>
        <dbReference type="EMBL" id="KAA0037591.1"/>
    </source>
</evidence>
<feature type="domain" description="Integrase catalytic" evidence="1">
    <location>
        <begin position="34"/>
        <end position="95"/>
    </location>
</feature>
<evidence type="ECO:0000313" key="4">
    <source>
        <dbReference type="Proteomes" id="UP000321393"/>
    </source>
</evidence>